<dbReference type="PANTHER" id="PTHR40038:SF1">
    <property type="entry name" value="MEMBRANE-ASSOCIATED PROTEIN TCAA"/>
    <property type="match status" value="1"/>
</dbReference>
<evidence type="ECO:0000259" key="2">
    <source>
        <dbReference type="Pfam" id="PF13240"/>
    </source>
</evidence>
<keyword evidence="1" id="KW-0472">Membrane</keyword>
<evidence type="ECO:0000259" key="4">
    <source>
        <dbReference type="Pfam" id="PF22820"/>
    </source>
</evidence>
<feature type="domain" description="Zinc-ribbon" evidence="2">
    <location>
        <begin position="3"/>
        <end position="25"/>
    </location>
</feature>
<protein>
    <recommendedName>
        <fullName evidence="8">Zinc-ribbon domain-containing protein</fullName>
    </recommendedName>
</protein>
<evidence type="ECO:0000313" key="7">
    <source>
        <dbReference type="Proteomes" id="UP001500782"/>
    </source>
</evidence>
<comment type="caution">
    <text evidence="6">The sequence shown here is derived from an EMBL/GenBank/DDBJ whole genome shotgun (WGS) entry which is preliminary data.</text>
</comment>
<feature type="domain" description="TcaA 4th" evidence="4">
    <location>
        <begin position="257"/>
        <end position="325"/>
    </location>
</feature>
<dbReference type="PANTHER" id="PTHR40038">
    <property type="entry name" value="MEMBRANE-ASSOCIATED PROTEIN TCAA"/>
    <property type="match status" value="1"/>
</dbReference>
<gene>
    <name evidence="6" type="ORF">GCM10008967_03220</name>
</gene>
<evidence type="ECO:0000259" key="5">
    <source>
        <dbReference type="Pfam" id="PF25155"/>
    </source>
</evidence>
<keyword evidence="1" id="KW-0812">Transmembrane</keyword>
<evidence type="ECO:0008006" key="8">
    <source>
        <dbReference type="Google" id="ProtNLM"/>
    </source>
</evidence>
<evidence type="ECO:0000259" key="3">
    <source>
        <dbReference type="Pfam" id="PF22813"/>
    </source>
</evidence>
<reference evidence="6 7" key="1">
    <citation type="journal article" date="2019" name="Int. J. Syst. Evol. Microbiol.">
        <title>The Global Catalogue of Microorganisms (GCM) 10K type strain sequencing project: providing services to taxonomists for standard genome sequencing and annotation.</title>
        <authorList>
            <consortium name="The Broad Institute Genomics Platform"/>
            <consortium name="The Broad Institute Genome Sequencing Center for Infectious Disease"/>
            <person name="Wu L."/>
            <person name="Ma J."/>
        </authorList>
    </citation>
    <scope>NUCLEOTIDE SEQUENCE [LARGE SCALE GENOMIC DNA]</scope>
    <source>
        <strain evidence="6 7">JCM 9731</strain>
    </source>
</reference>
<dbReference type="Pfam" id="PF25155">
    <property type="entry name" value="NTF2_YvbJ"/>
    <property type="match status" value="1"/>
</dbReference>
<keyword evidence="1" id="KW-1133">Transmembrane helix</keyword>
<dbReference type="RefSeq" id="WP_343795748.1">
    <property type="nucleotide sequence ID" value="NZ_BAAADJ010000004.1"/>
</dbReference>
<dbReference type="Pfam" id="PF22813">
    <property type="entry name" value="TcaA_2nd"/>
    <property type="match status" value="1"/>
</dbReference>
<accession>A0ABN0VST0</accession>
<feature type="transmembrane region" description="Helical" evidence="1">
    <location>
        <begin position="56"/>
        <end position="75"/>
    </location>
</feature>
<sequence length="487" mass="55775">MSFCRECGHALNSDNQFCPECGKPVEGAVREEPTVAVTVQETTTVPRKPMSKKQKFTLFTSGAIIILLAITYFVLKHFASVDFYLDQFEKAVQQEDKDSIVQLVHSFDSRVDVTEESAKDLLAYLKNDPFYKNELFASLRDQAADIENVEIEPYVDGNVLLKKSGKKFLFFDNYEIQLLPYFIEVETNYADASILIDGKEVGKSDSDYFLKSYGPYLPGEYQVKVEYKSELASLDYETTVNLFESSSQTRYVDMWLEGYYLDVYVDDYEAGVYLDGNFIGTYEELGSIGPIDIDGSHTIHVEKEFPWGTVQSEVYDITDTYYEFYVDPITDDLRTEIAQTIYDFEVNRFHSLQTLDSSVITASAEYKEELANEIQYYIDDEYMYYGTGLNKVTVDKDSLSTYFDGDYYEIEAAGMIEWTGDMYYIPSVEESGPEYLESITTETQDNLRNYFLLYNHGTGAWEVAGLSWSPYSSFDIDGGLVVFDVNQ</sequence>
<feature type="domain" description="TcaA 4th" evidence="4">
    <location>
        <begin position="182"/>
        <end position="230"/>
    </location>
</feature>
<dbReference type="Proteomes" id="UP001500782">
    <property type="component" value="Unassembled WGS sequence"/>
</dbReference>
<dbReference type="InterPro" id="IPR026870">
    <property type="entry name" value="Zinc_ribbon_dom"/>
</dbReference>
<dbReference type="InterPro" id="IPR056902">
    <property type="entry name" value="NTF2_YvbJ"/>
</dbReference>
<dbReference type="InterPro" id="IPR054530">
    <property type="entry name" value="TcaA_4th"/>
</dbReference>
<dbReference type="Pfam" id="PF13240">
    <property type="entry name" value="Zn_Ribbon_1"/>
    <property type="match status" value="1"/>
</dbReference>
<keyword evidence="7" id="KW-1185">Reference proteome</keyword>
<proteinExistence type="predicted"/>
<name>A0ABN0VST0_9BACI</name>
<dbReference type="InterPro" id="IPR054529">
    <property type="entry name" value="TcaA_2nd"/>
</dbReference>
<organism evidence="6 7">
    <name type="scientific">Bacillus carboniphilus</name>
    <dbReference type="NCBI Taxonomy" id="86663"/>
    <lineage>
        <taxon>Bacteria</taxon>
        <taxon>Bacillati</taxon>
        <taxon>Bacillota</taxon>
        <taxon>Bacilli</taxon>
        <taxon>Bacillales</taxon>
        <taxon>Bacillaceae</taxon>
        <taxon>Bacillus</taxon>
    </lineage>
</organism>
<feature type="domain" description="TcaA second" evidence="3">
    <location>
        <begin position="86"/>
        <end position="177"/>
    </location>
</feature>
<dbReference type="EMBL" id="BAAADJ010000004">
    <property type="protein sequence ID" value="GAA0316019.1"/>
    <property type="molecule type" value="Genomic_DNA"/>
</dbReference>
<feature type="domain" description="YvbJ-like NTF2-like" evidence="5">
    <location>
        <begin position="337"/>
        <end position="466"/>
    </location>
</feature>
<dbReference type="Pfam" id="PF22820">
    <property type="entry name" value="TcaA_3rd_4th"/>
    <property type="match status" value="2"/>
</dbReference>
<evidence type="ECO:0000313" key="6">
    <source>
        <dbReference type="EMBL" id="GAA0316019.1"/>
    </source>
</evidence>
<evidence type="ECO:0000256" key="1">
    <source>
        <dbReference type="SAM" id="Phobius"/>
    </source>
</evidence>